<keyword evidence="3" id="KW-1185">Reference proteome</keyword>
<reference evidence="3" key="2">
    <citation type="journal article" date="2019" name="Mol. Plant Microbe Interact.">
        <title>Genome sequence resources for four phytopathogenic fungi from the Colletotrichum orbiculare species complex.</title>
        <authorList>
            <person name="Gan P."/>
            <person name="Tsushima A."/>
            <person name="Narusaka M."/>
            <person name="Narusaka Y."/>
            <person name="Takano Y."/>
            <person name="Kubo Y."/>
            <person name="Shirasu K."/>
        </authorList>
    </citation>
    <scope>GENOME REANNOTATION</scope>
    <source>
        <strain evidence="3">104-T / ATCC 96160 / CBS 514.97 / LARS 414 / MAFF 240422</strain>
    </source>
</reference>
<protein>
    <submittedName>
        <fullName evidence="2">Uncharacterized protein</fullName>
    </submittedName>
</protein>
<accession>A0A484FYA2</accession>
<comment type="caution">
    <text evidence="2">The sequence shown here is derived from an EMBL/GenBank/DDBJ whole genome shotgun (WGS) entry which is preliminary data.</text>
</comment>
<dbReference type="EMBL" id="AMCV02000009">
    <property type="protein sequence ID" value="TDZ22872.1"/>
    <property type="molecule type" value="Genomic_DNA"/>
</dbReference>
<name>A0A484FYA2_COLOR</name>
<dbReference type="AlphaFoldDB" id="A0A484FYA2"/>
<dbReference type="Proteomes" id="UP000014480">
    <property type="component" value="Unassembled WGS sequence"/>
</dbReference>
<evidence type="ECO:0000313" key="3">
    <source>
        <dbReference type="Proteomes" id="UP000014480"/>
    </source>
</evidence>
<feature type="region of interest" description="Disordered" evidence="1">
    <location>
        <begin position="76"/>
        <end position="96"/>
    </location>
</feature>
<proteinExistence type="predicted"/>
<reference evidence="3" key="1">
    <citation type="journal article" date="2013" name="New Phytol.">
        <title>Comparative genomic and transcriptomic analyses reveal the hemibiotrophic stage shift of Colletotrichum fungi.</title>
        <authorList>
            <person name="Gan P."/>
            <person name="Ikeda K."/>
            <person name="Irieda H."/>
            <person name="Narusaka M."/>
            <person name="O'Connell R.J."/>
            <person name="Narusaka Y."/>
            <person name="Takano Y."/>
            <person name="Kubo Y."/>
            <person name="Shirasu K."/>
        </authorList>
    </citation>
    <scope>NUCLEOTIDE SEQUENCE [LARGE SCALE GENOMIC DNA]</scope>
    <source>
        <strain evidence="3">104-T / ATCC 96160 / CBS 514.97 / LARS 414 / MAFF 240422</strain>
    </source>
</reference>
<evidence type="ECO:0000256" key="1">
    <source>
        <dbReference type="SAM" id="MobiDB-lite"/>
    </source>
</evidence>
<organism evidence="2 3">
    <name type="scientific">Colletotrichum orbiculare (strain 104-T / ATCC 96160 / CBS 514.97 / LARS 414 / MAFF 240422)</name>
    <name type="common">Cucumber anthracnose fungus</name>
    <name type="synonym">Colletotrichum lagenarium</name>
    <dbReference type="NCBI Taxonomy" id="1213857"/>
    <lineage>
        <taxon>Eukaryota</taxon>
        <taxon>Fungi</taxon>
        <taxon>Dikarya</taxon>
        <taxon>Ascomycota</taxon>
        <taxon>Pezizomycotina</taxon>
        <taxon>Sordariomycetes</taxon>
        <taxon>Hypocreomycetidae</taxon>
        <taxon>Glomerellales</taxon>
        <taxon>Glomerellaceae</taxon>
        <taxon>Colletotrichum</taxon>
        <taxon>Colletotrichum orbiculare species complex</taxon>
    </lineage>
</organism>
<gene>
    <name evidence="2" type="ORF">Cob_v004189</name>
</gene>
<sequence length="96" mass="10372">MRPQVGKGTAAAPFTELSSPKLLHLVTCQPTSEEQRARVVRNHMGVAGGVDAHAVSKSFPSVRLGVAEFDSYTRGVVSRPSRPTTRHLHLQLLSKA</sequence>
<evidence type="ECO:0000313" key="2">
    <source>
        <dbReference type="EMBL" id="TDZ22872.1"/>
    </source>
</evidence>